<dbReference type="EMBL" id="DVOR01000147">
    <property type="protein sequence ID" value="HIV09379.1"/>
    <property type="molecule type" value="Genomic_DNA"/>
</dbReference>
<name>A0A9D1NME3_9BACT</name>
<dbReference type="Proteomes" id="UP000886845">
    <property type="component" value="Unassembled WGS sequence"/>
</dbReference>
<sequence length="272" mass="29878">MKLWMMLALTLVCAGGAYAQGRSSRGGSSAQPNQMIRIREITGVGGDSDYTTPAPQVDAKWKKKINHTDNYAKDDVKGWHYFEVAYQVANIGTDSAGKKKPILAIPEVEITYALLYDMKQSKKAATVARQANQAGGAIGWENPKQLYSLFTETITYTSITPGREHYAAVCVPPAAASIYGDPMVFSVQIKIDGVQQGDIMTEMVGGAAVDGKKLADIMQERGPDGKPRMAAWWERIENLSESVVRREGILRDRSMTPFVMAGDQFYDQVKAE</sequence>
<accession>A0A9D1NME3</accession>
<proteinExistence type="predicted"/>
<reference evidence="2" key="1">
    <citation type="submission" date="2020-10" db="EMBL/GenBank/DDBJ databases">
        <authorList>
            <person name="Gilroy R."/>
        </authorList>
    </citation>
    <scope>NUCLEOTIDE SEQUENCE</scope>
    <source>
        <strain evidence="2">35461</strain>
    </source>
</reference>
<feature type="signal peptide" evidence="1">
    <location>
        <begin position="1"/>
        <end position="19"/>
    </location>
</feature>
<gene>
    <name evidence="2" type="ORF">IAC79_04620</name>
</gene>
<comment type="caution">
    <text evidence="2">The sequence shown here is derived from an EMBL/GenBank/DDBJ whole genome shotgun (WGS) entry which is preliminary data.</text>
</comment>
<evidence type="ECO:0000313" key="2">
    <source>
        <dbReference type="EMBL" id="HIV09379.1"/>
    </source>
</evidence>
<evidence type="ECO:0000256" key="1">
    <source>
        <dbReference type="SAM" id="SignalP"/>
    </source>
</evidence>
<dbReference type="AlphaFoldDB" id="A0A9D1NME3"/>
<protein>
    <submittedName>
        <fullName evidence="2">Uncharacterized protein</fullName>
    </submittedName>
</protein>
<keyword evidence="1" id="KW-0732">Signal</keyword>
<reference evidence="2" key="2">
    <citation type="journal article" date="2021" name="PeerJ">
        <title>Extensive microbial diversity within the chicken gut microbiome revealed by metagenomics and culture.</title>
        <authorList>
            <person name="Gilroy R."/>
            <person name="Ravi A."/>
            <person name="Getino M."/>
            <person name="Pursley I."/>
            <person name="Horton D.L."/>
            <person name="Alikhan N.F."/>
            <person name="Baker D."/>
            <person name="Gharbi K."/>
            <person name="Hall N."/>
            <person name="Watson M."/>
            <person name="Adriaenssens E.M."/>
            <person name="Foster-Nyarko E."/>
            <person name="Jarju S."/>
            <person name="Secka A."/>
            <person name="Antonio M."/>
            <person name="Oren A."/>
            <person name="Chaudhuri R.R."/>
            <person name="La Ragione R."/>
            <person name="Hildebrand F."/>
            <person name="Pallen M.J."/>
        </authorList>
    </citation>
    <scope>NUCLEOTIDE SEQUENCE</scope>
    <source>
        <strain evidence="2">35461</strain>
    </source>
</reference>
<feature type="chain" id="PRO_5039620818" evidence="1">
    <location>
        <begin position="20"/>
        <end position="272"/>
    </location>
</feature>
<organism evidence="2 3">
    <name type="scientific">Candidatus Spyradenecus faecavium</name>
    <dbReference type="NCBI Taxonomy" id="2840947"/>
    <lineage>
        <taxon>Bacteria</taxon>
        <taxon>Pseudomonadati</taxon>
        <taxon>Lentisphaerota</taxon>
        <taxon>Lentisphaeria</taxon>
        <taxon>Lentisphaerales</taxon>
        <taxon>Lentisphaeraceae</taxon>
        <taxon>Lentisphaeraceae incertae sedis</taxon>
        <taxon>Candidatus Spyradenecus</taxon>
    </lineage>
</organism>
<evidence type="ECO:0000313" key="3">
    <source>
        <dbReference type="Proteomes" id="UP000886845"/>
    </source>
</evidence>